<dbReference type="PROSITE" id="PS00523">
    <property type="entry name" value="SULFATASE_1"/>
    <property type="match status" value="1"/>
</dbReference>
<keyword evidence="2" id="KW-0479">Metal-binding</keyword>
<dbReference type="Pfam" id="PF00884">
    <property type="entry name" value="Sulfatase"/>
    <property type="match status" value="1"/>
</dbReference>
<sequence>MEKKPNVILMFIDDLGYGDLSCFNENSKLKTTNIDGLSDCGIRLTDCHSTSALCTPSRYGLLTGRYNWRSRLKQSVLPGGGDPLIESGRMTLASMFKKHGYYTAAVGKWHLGLGWERKALDGSEYGIADEVNEKKNLPGAEGFLLDGMNIDFTKPLKVSPNDYGFDYFFGTAASLDQPPYTYIENRTVLAVPDHVTGVFPLDRTGATQQELWQRGPAAPGYNFEKVIGDMNDKVLEIIDEHAQEPFFLYYPTHAVHGPLLPPAGFKGKSGLNVYGDMVLYLDYIVGTVRDKLQEKGILEDTIFIFASDNGCSGVADYPFLTSHGHNPSYIFRGKKTDIYEGGHRIPAIISWPGHFGTVSSDGSIGNGGAVCDQMTCLCDLFATFAQILGENLPDNAGEDSISLLPALHKNMPVRHSVVHSSGDGSFSIRTQDWKLELCRHGGSGMARPVNEPSTSDQVPYQLYNLKEDVEEQHNVAEKYPKICLDLANELLEIIKNGRSTAGQPQENAGMDSWKQLRDVYGVMEKIEENAKN</sequence>
<dbReference type="Proteomes" id="UP000543642">
    <property type="component" value="Unassembled WGS sequence"/>
</dbReference>
<dbReference type="InterPro" id="IPR024607">
    <property type="entry name" value="Sulfatase_CS"/>
</dbReference>
<proteinExistence type="inferred from homology"/>
<accession>A0A7W8HAX3</accession>
<keyword evidence="7" id="KW-1185">Reference proteome</keyword>
<evidence type="ECO:0000256" key="2">
    <source>
        <dbReference type="ARBA" id="ARBA00022723"/>
    </source>
</evidence>
<dbReference type="CDD" id="cd16143">
    <property type="entry name" value="ARS_like"/>
    <property type="match status" value="1"/>
</dbReference>
<protein>
    <submittedName>
        <fullName evidence="6">Arylsulfatase A-like enzyme</fullName>
    </submittedName>
</protein>
<keyword evidence="3" id="KW-0378">Hydrolase</keyword>
<comment type="similarity">
    <text evidence="1">Belongs to the sulfatase family.</text>
</comment>
<dbReference type="PROSITE" id="PS00149">
    <property type="entry name" value="SULFATASE_2"/>
    <property type="match status" value="1"/>
</dbReference>
<comment type="caution">
    <text evidence="6">The sequence shown here is derived from an EMBL/GenBank/DDBJ whole genome shotgun (WGS) entry which is preliminary data.</text>
</comment>
<evidence type="ECO:0000256" key="1">
    <source>
        <dbReference type="ARBA" id="ARBA00008779"/>
    </source>
</evidence>
<evidence type="ECO:0000313" key="7">
    <source>
        <dbReference type="Proteomes" id="UP000543642"/>
    </source>
</evidence>
<dbReference type="InterPro" id="IPR000917">
    <property type="entry name" value="Sulfatase_N"/>
</dbReference>
<dbReference type="SUPFAM" id="SSF53649">
    <property type="entry name" value="Alkaline phosphatase-like"/>
    <property type="match status" value="1"/>
</dbReference>
<reference evidence="6 7" key="1">
    <citation type="submission" date="2020-08" db="EMBL/GenBank/DDBJ databases">
        <title>Genomic Encyclopedia of Type Strains, Phase IV (KMG-IV): sequencing the most valuable type-strain genomes for metagenomic binning, comparative biology and taxonomic classification.</title>
        <authorList>
            <person name="Goeker M."/>
        </authorList>
    </citation>
    <scope>NUCLEOTIDE SEQUENCE [LARGE SCALE GENOMIC DNA]</scope>
    <source>
        <strain evidence="6 7">DSM 106146</strain>
    </source>
</reference>
<dbReference type="InterPro" id="IPR050738">
    <property type="entry name" value="Sulfatase"/>
</dbReference>
<dbReference type="AlphaFoldDB" id="A0A7W8HAX3"/>
<evidence type="ECO:0000256" key="3">
    <source>
        <dbReference type="ARBA" id="ARBA00022801"/>
    </source>
</evidence>
<dbReference type="GO" id="GO:0046872">
    <property type="term" value="F:metal ion binding"/>
    <property type="evidence" value="ECO:0007669"/>
    <property type="project" value="UniProtKB-KW"/>
</dbReference>
<dbReference type="GO" id="GO:0004065">
    <property type="term" value="F:arylsulfatase activity"/>
    <property type="evidence" value="ECO:0007669"/>
    <property type="project" value="TreeGrafter"/>
</dbReference>
<dbReference type="Gene3D" id="3.30.1120.10">
    <property type="match status" value="1"/>
</dbReference>
<gene>
    <name evidence="6" type="ORF">HNP82_002039</name>
</gene>
<dbReference type="RefSeq" id="WP_183773965.1">
    <property type="nucleotide sequence ID" value="NZ_CAWVEG010000058.1"/>
</dbReference>
<keyword evidence="4" id="KW-0106">Calcium</keyword>
<evidence type="ECO:0000259" key="5">
    <source>
        <dbReference type="Pfam" id="PF00884"/>
    </source>
</evidence>
<evidence type="ECO:0000313" key="6">
    <source>
        <dbReference type="EMBL" id="MBB5264900.1"/>
    </source>
</evidence>
<organism evidence="6 7">
    <name type="scientific">Catenibacillus scindens</name>
    <dbReference type="NCBI Taxonomy" id="673271"/>
    <lineage>
        <taxon>Bacteria</taxon>
        <taxon>Bacillati</taxon>
        <taxon>Bacillota</taxon>
        <taxon>Clostridia</taxon>
        <taxon>Lachnospirales</taxon>
        <taxon>Lachnospiraceae</taxon>
        <taxon>Catenibacillus</taxon>
    </lineage>
</organism>
<dbReference type="PANTHER" id="PTHR42693">
    <property type="entry name" value="ARYLSULFATASE FAMILY MEMBER"/>
    <property type="match status" value="1"/>
</dbReference>
<dbReference type="PANTHER" id="PTHR42693:SF53">
    <property type="entry name" value="ENDO-4-O-SULFATASE"/>
    <property type="match status" value="1"/>
</dbReference>
<evidence type="ECO:0000256" key="4">
    <source>
        <dbReference type="ARBA" id="ARBA00022837"/>
    </source>
</evidence>
<dbReference type="Gene3D" id="3.40.720.10">
    <property type="entry name" value="Alkaline Phosphatase, subunit A"/>
    <property type="match status" value="1"/>
</dbReference>
<name>A0A7W8HAX3_9FIRM</name>
<dbReference type="EMBL" id="JACHFW010000007">
    <property type="protein sequence ID" value="MBB5264900.1"/>
    <property type="molecule type" value="Genomic_DNA"/>
</dbReference>
<feature type="domain" description="Sulfatase N-terminal" evidence="5">
    <location>
        <begin position="5"/>
        <end position="389"/>
    </location>
</feature>
<dbReference type="InterPro" id="IPR017850">
    <property type="entry name" value="Alkaline_phosphatase_core_sf"/>
</dbReference>